<evidence type="ECO:0000313" key="2">
    <source>
        <dbReference type="Proteomes" id="UP000629025"/>
    </source>
</evidence>
<organism evidence="1 2">
    <name type="scientific">Marinobacterium zhoushanense</name>
    <dbReference type="NCBI Taxonomy" id="1679163"/>
    <lineage>
        <taxon>Bacteria</taxon>
        <taxon>Pseudomonadati</taxon>
        <taxon>Pseudomonadota</taxon>
        <taxon>Gammaproteobacteria</taxon>
        <taxon>Oceanospirillales</taxon>
        <taxon>Oceanospirillaceae</taxon>
        <taxon>Marinobacterium</taxon>
    </lineage>
</organism>
<proteinExistence type="predicted"/>
<keyword evidence="2" id="KW-1185">Reference proteome</keyword>
<gene>
    <name evidence="1" type="ORF">GCM10011352_24070</name>
</gene>
<sequence>MSEGERGLLPTGPVPTARPVGYCSGGAGAVAAAPCALLIRLATASKAHKGALLIAYSLSVLDCRMAVQLLKHRFSLIRWSLNRDADDPYR</sequence>
<reference evidence="2" key="1">
    <citation type="journal article" date="2019" name="Int. J. Syst. Evol. Microbiol.">
        <title>The Global Catalogue of Microorganisms (GCM) 10K type strain sequencing project: providing services to taxonomists for standard genome sequencing and annotation.</title>
        <authorList>
            <consortium name="The Broad Institute Genomics Platform"/>
            <consortium name="The Broad Institute Genome Sequencing Center for Infectious Disease"/>
            <person name="Wu L."/>
            <person name="Ma J."/>
        </authorList>
    </citation>
    <scope>NUCLEOTIDE SEQUENCE [LARGE SCALE GENOMIC DNA]</scope>
    <source>
        <strain evidence="2">CGMCC 1.15341</strain>
    </source>
</reference>
<dbReference type="Proteomes" id="UP000629025">
    <property type="component" value="Unassembled WGS sequence"/>
</dbReference>
<protein>
    <submittedName>
        <fullName evidence="1">Uncharacterized protein</fullName>
    </submittedName>
</protein>
<name>A0ABQ1KIQ1_9GAMM</name>
<comment type="caution">
    <text evidence="1">The sequence shown here is derived from an EMBL/GenBank/DDBJ whole genome shotgun (WGS) entry which is preliminary data.</text>
</comment>
<accession>A0ABQ1KIQ1</accession>
<evidence type="ECO:0000313" key="1">
    <source>
        <dbReference type="EMBL" id="GGB97109.1"/>
    </source>
</evidence>
<dbReference type="EMBL" id="BMIJ01000004">
    <property type="protein sequence ID" value="GGB97109.1"/>
    <property type="molecule type" value="Genomic_DNA"/>
</dbReference>